<dbReference type="InterPro" id="IPR045175">
    <property type="entry name" value="M28_fam"/>
</dbReference>
<gene>
    <name evidence="2" type="ORF">LARV_01119</name>
</gene>
<evidence type="ECO:0000313" key="3">
    <source>
        <dbReference type="Proteomes" id="UP000055060"/>
    </source>
</evidence>
<dbReference type="GO" id="GO:0004177">
    <property type="term" value="F:aminopeptidase activity"/>
    <property type="evidence" value="ECO:0007669"/>
    <property type="project" value="UniProtKB-KW"/>
</dbReference>
<dbReference type="Pfam" id="PF04389">
    <property type="entry name" value="Peptidase_M28"/>
    <property type="match status" value="1"/>
</dbReference>
<keyword evidence="2" id="KW-0378">Hydrolase</keyword>
<dbReference type="EMBL" id="DF967972">
    <property type="protein sequence ID" value="GAP13366.1"/>
    <property type="molecule type" value="Genomic_DNA"/>
</dbReference>
<dbReference type="InterPro" id="IPR007484">
    <property type="entry name" value="Peptidase_M28"/>
</dbReference>
<dbReference type="AlphaFoldDB" id="A0A0S7BFV6"/>
<dbReference type="RefSeq" id="WP_075072707.1">
    <property type="nucleotide sequence ID" value="NZ_DF967972.1"/>
</dbReference>
<keyword evidence="2" id="KW-0031">Aminopeptidase</keyword>
<sequence length="405" mass="43950">MSDSLNTAVARHLKVLSEQIGARPASTPANRAAAEYIAAEMRRIGLEVELQPLACPNWRCLSETLTLDGEALAVLANPFSPACDVRAPFTAVCTLAELEHADLSGRIALIYGELTRQPLAAKSWFLSTPDDLRVVNLLEQKAPLAVLAVQALPGSTNRLVEDWEFTLPSATLPAESGLALLTHPESTLHLRLETEQQPGETRNVVGRRAGSRPETAVACAHFDTKYDTPGASDNAAGVAALLALAERLQTERLDCGLEYVAFTNEEYLPIGEDAYIPAAGEGHFERLLLAINFDGLGHRLDALTLASFTCSPEFQTRLEQLSSIHPGVQWIEPWPESNHSSFAMRGVPALAFSGQAVRTWAHQRCDALRWVNPSTVLEAAELSAGILRDVQSQPLAWLRPVESNA</sequence>
<name>A0A0S7BFV6_9CHLR</name>
<dbReference type="Proteomes" id="UP000055060">
    <property type="component" value="Unassembled WGS sequence"/>
</dbReference>
<organism evidence="2">
    <name type="scientific">Longilinea arvoryzae</name>
    <dbReference type="NCBI Taxonomy" id="360412"/>
    <lineage>
        <taxon>Bacteria</taxon>
        <taxon>Bacillati</taxon>
        <taxon>Chloroflexota</taxon>
        <taxon>Anaerolineae</taxon>
        <taxon>Anaerolineales</taxon>
        <taxon>Anaerolineaceae</taxon>
        <taxon>Longilinea</taxon>
    </lineage>
</organism>
<dbReference type="Gene3D" id="3.40.630.10">
    <property type="entry name" value="Zn peptidases"/>
    <property type="match status" value="1"/>
</dbReference>
<keyword evidence="2" id="KW-0645">Protease</keyword>
<feature type="domain" description="Peptidase M28" evidence="1">
    <location>
        <begin position="203"/>
        <end position="384"/>
    </location>
</feature>
<dbReference type="GO" id="GO:0008235">
    <property type="term" value="F:metalloexopeptidase activity"/>
    <property type="evidence" value="ECO:0007669"/>
    <property type="project" value="InterPro"/>
</dbReference>
<dbReference type="Gene3D" id="3.50.30.30">
    <property type="match status" value="1"/>
</dbReference>
<reference evidence="2" key="1">
    <citation type="submission" date="2015-07" db="EMBL/GenBank/DDBJ databases">
        <title>Draft Genome Sequences of Anaerolinea thermolimosa IMO-1, Bellilinea caldifistulae GOMI-1, Leptolinea tardivitalis YMTK-2, Levilinea saccharolytica KIBI-1,Longilinea arvoryzae KOME-1, Previously Described as Members of the Anaerolineaceae (Chloroflexi).</title>
        <authorList>
            <person name="Sekiguchi Y."/>
            <person name="Ohashi A."/>
            <person name="Matsuura N."/>
            <person name="Tourlousse M.D."/>
        </authorList>
    </citation>
    <scope>NUCLEOTIDE SEQUENCE [LARGE SCALE GENOMIC DNA]</scope>
    <source>
        <strain evidence="2">KOME-1</strain>
    </source>
</reference>
<evidence type="ECO:0000313" key="2">
    <source>
        <dbReference type="EMBL" id="GAP13366.1"/>
    </source>
</evidence>
<keyword evidence="3" id="KW-1185">Reference proteome</keyword>
<dbReference type="SUPFAM" id="SSF53187">
    <property type="entry name" value="Zn-dependent exopeptidases"/>
    <property type="match status" value="1"/>
</dbReference>
<dbReference type="STRING" id="360412.LARV_01119"/>
<dbReference type="GO" id="GO:0006508">
    <property type="term" value="P:proteolysis"/>
    <property type="evidence" value="ECO:0007669"/>
    <property type="project" value="InterPro"/>
</dbReference>
<dbReference type="OrthoDB" id="9789219at2"/>
<proteinExistence type="predicted"/>
<protein>
    <submittedName>
        <fullName evidence="2">Predicted aminopeptidase</fullName>
    </submittedName>
</protein>
<dbReference type="PANTHER" id="PTHR12147:SF26">
    <property type="entry name" value="PEPTIDASE M28 DOMAIN-CONTAINING PROTEIN"/>
    <property type="match status" value="1"/>
</dbReference>
<evidence type="ECO:0000259" key="1">
    <source>
        <dbReference type="Pfam" id="PF04389"/>
    </source>
</evidence>
<accession>A0A0S7BFV6</accession>
<dbReference type="PANTHER" id="PTHR12147">
    <property type="entry name" value="METALLOPEPTIDASE M28 FAMILY MEMBER"/>
    <property type="match status" value="1"/>
</dbReference>